<keyword evidence="3 5" id="KW-0697">Rotamase</keyword>
<dbReference type="InterPro" id="IPR001179">
    <property type="entry name" value="PPIase_FKBP_dom"/>
</dbReference>
<dbReference type="Pfam" id="PF00254">
    <property type="entry name" value="FKBP_C"/>
    <property type="match status" value="1"/>
</dbReference>
<reference evidence="9 10" key="1">
    <citation type="journal article" date="2016" name="Nat. Commun.">
        <title>Thousands of microbial genomes shed light on interconnected biogeochemical processes in an aquifer system.</title>
        <authorList>
            <person name="Anantharaman K."/>
            <person name="Brown C.T."/>
            <person name="Hug L.A."/>
            <person name="Sharon I."/>
            <person name="Castelle C.J."/>
            <person name="Probst A.J."/>
            <person name="Thomas B.C."/>
            <person name="Singh A."/>
            <person name="Wilkins M.J."/>
            <person name="Karaoz U."/>
            <person name="Brodie E.L."/>
            <person name="Williams K.H."/>
            <person name="Hubbard S.S."/>
            <person name="Banfield J.F."/>
        </authorList>
    </citation>
    <scope>NUCLEOTIDE SEQUENCE [LARGE SCALE GENOMIC DNA]</scope>
</reference>
<evidence type="ECO:0000313" key="9">
    <source>
        <dbReference type="EMBL" id="OGG57985.1"/>
    </source>
</evidence>
<dbReference type="EMBL" id="MFKX01000008">
    <property type="protein sequence ID" value="OGG57985.1"/>
    <property type="molecule type" value="Genomic_DNA"/>
</dbReference>
<proteinExistence type="inferred from homology"/>
<dbReference type="GO" id="GO:0003755">
    <property type="term" value="F:peptidyl-prolyl cis-trans isomerase activity"/>
    <property type="evidence" value="ECO:0007669"/>
    <property type="project" value="UniProtKB-UniRule"/>
</dbReference>
<feature type="domain" description="PPIase FKBP-type" evidence="8">
    <location>
        <begin position="35"/>
        <end position="130"/>
    </location>
</feature>
<name>A0A1F6D9C9_9BACT</name>
<keyword evidence="4 5" id="KW-0413">Isomerase</keyword>
<evidence type="ECO:0000256" key="5">
    <source>
        <dbReference type="PROSITE-ProRule" id="PRU00277"/>
    </source>
</evidence>
<evidence type="ECO:0000256" key="7">
    <source>
        <dbReference type="SAM" id="MobiDB-lite"/>
    </source>
</evidence>
<protein>
    <recommendedName>
        <fullName evidence="6">Peptidyl-prolyl cis-trans isomerase</fullName>
        <ecNumber evidence="6">5.2.1.8</ecNumber>
    </recommendedName>
</protein>
<evidence type="ECO:0000256" key="2">
    <source>
        <dbReference type="ARBA" id="ARBA00006577"/>
    </source>
</evidence>
<evidence type="ECO:0000313" key="10">
    <source>
        <dbReference type="Proteomes" id="UP000177958"/>
    </source>
</evidence>
<evidence type="ECO:0000256" key="1">
    <source>
        <dbReference type="ARBA" id="ARBA00000971"/>
    </source>
</evidence>
<dbReference type="PANTHER" id="PTHR43811:SF19">
    <property type="entry name" value="39 KDA FK506-BINDING NUCLEAR PROTEIN"/>
    <property type="match status" value="1"/>
</dbReference>
<evidence type="ECO:0000256" key="4">
    <source>
        <dbReference type="ARBA" id="ARBA00023235"/>
    </source>
</evidence>
<feature type="compositionally biased region" description="Polar residues" evidence="7">
    <location>
        <begin position="13"/>
        <end position="25"/>
    </location>
</feature>
<evidence type="ECO:0000256" key="6">
    <source>
        <dbReference type="RuleBase" id="RU003915"/>
    </source>
</evidence>
<dbReference type="PROSITE" id="PS50059">
    <property type="entry name" value="FKBP_PPIASE"/>
    <property type="match status" value="1"/>
</dbReference>
<dbReference type="AlphaFoldDB" id="A0A1F6D9C9"/>
<dbReference type="InterPro" id="IPR046357">
    <property type="entry name" value="PPIase_dom_sf"/>
</dbReference>
<dbReference type="EC" id="5.2.1.8" evidence="6"/>
<comment type="caution">
    <text evidence="9">The sequence shown here is derived from an EMBL/GenBank/DDBJ whole genome shotgun (WGS) entry which is preliminary data.</text>
</comment>
<evidence type="ECO:0000256" key="3">
    <source>
        <dbReference type="ARBA" id="ARBA00023110"/>
    </source>
</evidence>
<accession>A0A1F6D9C9</accession>
<dbReference type="SUPFAM" id="SSF54534">
    <property type="entry name" value="FKBP-like"/>
    <property type="match status" value="1"/>
</dbReference>
<dbReference type="Gene3D" id="3.10.50.40">
    <property type="match status" value="1"/>
</dbReference>
<gene>
    <name evidence="9" type="ORF">A2853_03550</name>
</gene>
<comment type="catalytic activity">
    <reaction evidence="1 5 6">
        <text>[protein]-peptidylproline (omega=180) = [protein]-peptidylproline (omega=0)</text>
        <dbReference type="Rhea" id="RHEA:16237"/>
        <dbReference type="Rhea" id="RHEA-COMP:10747"/>
        <dbReference type="Rhea" id="RHEA-COMP:10748"/>
        <dbReference type="ChEBI" id="CHEBI:83833"/>
        <dbReference type="ChEBI" id="CHEBI:83834"/>
        <dbReference type="EC" id="5.2.1.8"/>
    </reaction>
</comment>
<dbReference type="PANTHER" id="PTHR43811">
    <property type="entry name" value="FKBP-TYPE PEPTIDYL-PROLYL CIS-TRANS ISOMERASE FKPA"/>
    <property type="match status" value="1"/>
</dbReference>
<organism evidence="9 10">
    <name type="scientific">Candidatus Kaiserbacteria bacterium RIFCSPHIGHO2_01_FULL_55_17</name>
    <dbReference type="NCBI Taxonomy" id="1798484"/>
    <lineage>
        <taxon>Bacteria</taxon>
        <taxon>Candidatus Kaiseribacteriota</taxon>
    </lineage>
</organism>
<sequence length="141" mass="14371">MNYSGTQAGGASETPTDQVQAQDTKVGTGAPAEPNSIVSVLYVGRLEDGTVFDSSEAHGNEPLVFQLGAPGIIPGFQIGINGMREGGERVMAIPASLGYGGEDVTDPATGNVIIPGNSTLVFNVQLIKVEAAPAAQETTTP</sequence>
<feature type="region of interest" description="Disordered" evidence="7">
    <location>
        <begin position="1"/>
        <end position="32"/>
    </location>
</feature>
<comment type="similarity">
    <text evidence="2 6">Belongs to the FKBP-type PPIase family.</text>
</comment>
<evidence type="ECO:0000259" key="8">
    <source>
        <dbReference type="PROSITE" id="PS50059"/>
    </source>
</evidence>
<dbReference type="Proteomes" id="UP000177958">
    <property type="component" value="Unassembled WGS sequence"/>
</dbReference>